<evidence type="ECO:0000256" key="1">
    <source>
        <dbReference type="SAM" id="MobiDB-lite"/>
    </source>
</evidence>
<dbReference type="RefSeq" id="WP_378064178.1">
    <property type="nucleotide sequence ID" value="NZ_JBHSXS010000070.1"/>
</dbReference>
<sequence length="327" mass="33340">MTINPGPGRADGVYARASNGPTFGFMLYDRVTGRSTARGEHLRFRSASLVKLLIALHHLRTNPRRASAPNASAPNGTGLSGEGLSGTGPSGEGPNGTGPSGIDPSGIGPEGIGLSGTGLSGNGTGLSGDGPDGIGPSGTGLGGGGVGGLVGAMLRGSDDEAAKVLWRLNGMDAVVAATAAEIGLADTVPPADPVWWGYTATSAADTVQIYRYLLERAEAPIRDRVMGHLRAATRIAADGWDQFFGIPSAVPRPFAVKQGWSGFEDARPSRAEGLDTGGVAMHTSGTYGEGDRWVLAVLSLSPAGTPWEESARRLTALVAELCRDAPS</sequence>
<evidence type="ECO:0000313" key="3">
    <source>
        <dbReference type="Proteomes" id="UP001596380"/>
    </source>
</evidence>
<evidence type="ECO:0008006" key="4">
    <source>
        <dbReference type="Google" id="ProtNLM"/>
    </source>
</evidence>
<name>A0ABW2D1C3_9ACTN</name>
<dbReference type="SUPFAM" id="SSF56601">
    <property type="entry name" value="beta-lactamase/transpeptidase-like"/>
    <property type="match status" value="1"/>
</dbReference>
<feature type="compositionally biased region" description="Low complexity" evidence="1">
    <location>
        <begin position="64"/>
        <end position="77"/>
    </location>
</feature>
<proteinExistence type="predicted"/>
<comment type="caution">
    <text evidence="2">The sequence shown here is derived from an EMBL/GenBank/DDBJ whole genome shotgun (WGS) entry which is preliminary data.</text>
</comment>
<dbReference type="Gene3D" id="3.40.710.10">
    <property type="entry name" value="DD-peptidase/beta-lactamase superfamily"/>
    <property type="match status" value="1"/>
</dbReference>
<reference evidence="3" key="1">
    <citation type="journal article" date="2019" name="Int. J. Syst. Evol. Microbiol.">
        <title>The Global Catalogue of Microorganisms (GCM) 10K type strain sequencing project: providing services to taxonomists for standard genome sequencing and annotation.</title>
        <authorList>
            <consortium name="The Broad Institute Genomics Platform"/>
            <consortium name="The Broad Institute Genome Sequencing Center for Infectious Disease"/>
            <person name="Wu L."/>
            <person name="Ma J."/>
        </authorList>
    </citation>
    <scope>NUCLEOTIDE SEQUENCE [LARGE SCALE GENOMIC DNA]</scope>
    <source>
        <strain evidence="3">JCM 3369</strain>
    </source>
</reference>
<feature type="compositionally biased region" description="Gly residues" evidence="1">
    <location>
        <begin position="108"/>
        <end position="140"/>
    </location>
</feature>
<dbReference type="InterPro" id="IPR012338">
    <property type="entry name" value="Beta-lactam/transpept-like"/>
</dbReference>
<keyword evidence="3" id="KW-1185">Reference proteome</keyword>
<evidence type="ECO:0000313" key="2">
    <source>
        <dbReference type="EMBL" id="MFC6887128.1"/>
    </source>
</evidence>
<dbReference type="Proteomes" id="UP001596380">
    <property type="component" value="Unassembled WGS sequence"/>
</dbReference>
<accession>A0ABW2D1C3</accession>
<feature type="region of interest" description="Disordered" evidence="1">
    <location>
        <begin position="63"/>
        <end position="140"/>
    </location>
</feature>
<gene>
    <name evidence="2" type="ORF">ACFQKB_45720</name>
</gene>
<feature type="compositionally biased region" description="Gly residues" evidence="1">
    <location>
        <begin position="78"/>
        <end position="99"/>
    </location>
</feature>
<protein>
    <recommendedName>
        <fullName evidence="4">Serine hydrolase</fullName>
    </recommendedName>
</protein>
<organism evidence="2 3">
    <name type="scientific">Actinomadura yumaensis</name>
    <dbReference type="NCBI Taxonomy" id="111807"/>
    <lineage>
        <taxon>Bacteria</taxon>
        <taxon>Bacillati</taxon>
        <taxon>Actinomycetota</taxon>
        <taxon>Actinomycetes</taxon>
        <taxon>Streptosporangiales</taxon>
        <taxon>Thermomonosporaceae</taxon>
        <taxon>Actinomadura</taxon>
    </lineage>
</organism>
<dbReference type="EMBL" id="JBHSXS010000070">
    <property type="protein sequence ID" value="MFC6887128.1"/>
    <property type="molecule type" value="Genomic_DNA"/>
</dbReference>